<dbReference type="AlphaFoldDB" id="A0A6A6ZVM6"/>
<name>A0A6A6ZVM6_9PLEO</name>
<keyword evidence="1" id="KW-0472">Membrane</keyword>
<dbReference type="EMBL" id="MU006230">
    <property type="protein sequence ID" value="KAF2824375.1"/>
    <property type="molecule type" value="Genomic_DNA"/>
</dbReference>
<feature type="transmembrane region" description="Helical" evidence="1">
    <location>
        <begin position="422"/>
        <end position="439"/>
    </location>
</feature>
<gene>
    <name evidence="3" type="ORF">CC86DRAFT_354369</name>
</gene>
<accession>A0A6A6ZVM6</accession>
<reference evidence="3" key="1">
    <citation type="journal article" date="2020" name="Stud. Mycol.">
        <title>101 Dothideomycetes genomes: a test case for predicting lifestyles and emergence of pathogens.</title>
        <authorList>
            <person name="Haridas S."/>
            <person name="Albert R."/>
            <person name="Binder M."/>
            <person name="Bloem J."/>
            <person name="Labutti K."/>
            <person name="Salamov A."/>
            <person name="Andreopoulos B."/>
            <person name="Baker S."/>
            <person name="Barry K."/>
            <person name="Bills G."/>
            <person name="Bluhm B."/>
            <person name="Cannon C."/>
            <person name="Castanera R."/>
            <person name="Culley D."/>
            <person name="Daum C."/>
            <person name="Ezra D."/>
            <person name="Gonzalez J."/>
            <person name="Henrissat B."/>
            <person name="Kuo A."/>
            <person name="Liang C."/>
            <person name="Lipzen A."/>
            <person name="Lutzoni F."/>
            <person name="Magnuson J."/>
            <person name="Mondo S."/>
            <person name="Nolan M."/>
            <person name="Ohm R."/>
            <person name="Pangilinan J."/>
            <person name="Park H.-J."/>
            <person name="Ramirez L."/>
            <person name="Alfaro M."/>
            <person name="Sun H."/>
            <person name="Tritt A."/>
            <person name="Yoshinaga Y."/>
            <person name="Zwiers L.-H."/>
            <person name="Turgeon B."/>
            <person name="Goodwin S."/>
            <person name="Spatafora J."/>
            <person name="Crous P."/>
            <person name="Grigoriev I."/>
        </authorList>
    </citation>
    <scope>NUCLEOTIDE SEQUENCE</scope>
    <source>
        <strain evidence="3">CBS 113818</strain>
    </source>
</reference>
<organism evidence="3 4">
    <name type="scientific">Ophiobolus disseminans</name>
    <dbReference type="NCBI Taxonomy" id="1469910"/>
    <lineage>
        <taxon>Eukaryota</taxon>
        <taxon>Fungi</taxon>
        <taxon>Dikarya</taxon>
        <taxon>Ascomycota</taxon>
        <taxon>Pezizomycotina</taxon>
        <taxon>Dothideomycetes</taxon>
        <taxon>Pleosporomycetidae</taxon>
        <taxon>Pleosporales</taxon>
        <taxon>Pleosporineae</taxon>
        <taxon>Phaeosphaeriaceae</taxon>
        <taxon>Ophiobolus</taxon>
    </lineage>
</organism>
<dbReference type="GO" id="GO:0004197">
    <property type="term" value="F:cysteine-type endopeptidase activity"/>
    <property type="evidence" value="ECO:0007669"/>
    <property type="project" value="InterPro"/>
</dbReference>
<protein>
    <recommendedName>
        <fullName evidence="2">Peptidase C14 caspase domain-containing protein</fullName>
    </recommendedName>
</protein>
<evidence type="ECO:0000313" key="3">
    <source>
        <dbReference type="EMBL" id="KAF2824375.1"/>
    </source>
</evidence>
<proteinExistence type="predicted"/>
<evidence type="ECO:0000259" key="2">
    <source>
        <dbReference type="Pfam" id="PF00656"/>
    </source>
</evidence>
<dbReference type="OrthoDB" id="4760831at2759"/>
<dbReference type="GO" id="GO:0006508">
    <property type="term" value="P:proteolysis"/>
    <property type="evidence" value="ECO:0007669"/>
    <property type="project" value="InterPro"/>
</dbReference>
<keyword evidence="1" id="KW-1133">Transmembrane helix</keyword>
<dbReference type="Proteomes" id="UP000799424">
    <property type="component" value="Unassembled WGS sequence"/>
</dbReference>
<dbReference type="InterPro" id="IPR011600">
    <property type="entry name" value="Pept_C14_caspase"/>
</dbReference>
<feature type="domain" description="Peptidase C14 caspase" evidence="2">
    <location>
        <begin position="44"/>
        <end position="217"/>
    </location>
</feature>
<dbReference type="Pfam" id="PF00656">
    <property type="entry name" value="Peptidase_C14"/>
    <property type="match status" value="1"/>
</dbReference>
<evidence type="ECO:0000256" key="1">
    <source>
        <dbReference type="SAM" id="Phobius"/>
    </source>
</evidence>
<keyword evidence="1" id="KW-0812">Transmembrane</keyword>
<keyword evidence="4" id="KW-1185">Reference proteome</keyword>
<sequence length="449" mass="50612">MQRNLDLEREPVRQALFQRKANQALKLPNGYLKVAVLIIRWDRDLDDFQGHTAEIDRLQGIFEDDFGYTCEVYPIKNLKKPQVDLNWAILNHIKQHDDPNSLLIFYYTGHGTDNIENAGGAHAPTALWRSAEEPIREIMDGDALSILDCCMASTAGIKCKNGLPRTYQLLAASAADAVTYGPGQNSFTTALCESLRELLKEADGSSFLLTQLCERINTKRKSQACLSWDRLRTFKRTVQLGRLEQSANLEDSFININKVREESSLLLRLSFRTSDLNNKEIERLAEQLPHACHLAEVPLRRIDWVKMEQESGTVPMHHNGDVEIDDATIQVGQETGYFGADENGVFEPGPIDFYTVSRTINAVQRFRNAVGRRRASKHHPQLCRDGEGIVLPCGSARARALKISTLLFTFSLLYFRRDTTGLVLWVAFLALMGHYLGILQNRAGEGHEG</sequence>
<evidence type="ECO:0000313" key="4">
    <source>
        <dbReference type="Proteomes" id="UP000799424"/>
    </source>
</evidence>